<dbReference type="OrthoDB" id="3046222at2759"/>
<dbReference type="Proteomes" id="UP000005240">
    <property type="component" value="Unassembled WGS sequence"/>
</dbReference>
<accession>A0A180GPL2</accession>
<name>A0A180GPL2_PUCT1</name>
<keyword evidence="4" id="KW-1185">Reference proteome</keyword>
<feature type="compositionally biased region" description="Basic and acidic residues" evidence="1">
    <location>
        <begin position="735"/>
        <end position="745"/>
    </location>
</feature>
<reference evidence="2" key="2">
    <citation type="submission" date="2016-05" db="EMBL/GenBank/DDBJ databases">
        <title>Comparative analysis highlights variable genome content of wheat rusts and divergence of the mating loci.</title>
        <authorList>
            <person name="Cuomo C.A."/>
            <person name="Bakkeren G."/>
            <person name="Szabo L."/>
            <person name="Khalil H."/>
            <person name="Joly D."/>
            <person name="Goldberg J."/>
            <person name="Young S."/>
            <person name="Zeng Q."/>
            <person name="Fellers J."/>
        </authorList>
    </citation>
    <scope>NUCLEOTIDE SEQUENCE [LARGE SCALE GENOMIC DNA]</scope>
    <source>
        <strain evidence="2">1-1 BBBD Race 1</strain>
    </source>
</reference>
<feature type="compositionally biased region" description="Low complexity" evidence="1">
    <location>
        <begin position="724"/>
        <end position="733"/>
    </location>
</feature>
<sequence>MEPGSSKDGDGGDRFMDVLFEWQLNGFKIISISCKRGHKHFTFQTDWMSQRLLDCGEAGNTLYSGGLISDVTYQFFNLGYLLTTSMYCDDIGRWIPVQLSWIRGLSKSYYKFLIPSLLQHKRENMARSIVDFSKAQQRGFVAAYMEVFGESDPNKALRKLKGCRKHFRQSITRVKRNRAVIMADKQCLGLLQPCEDDGPTHDEKVDKMRRQFPKIKAWLDWWTMADIEAMLFPSRHKMLEDCPNGDDGLPSSNNAQESMHRVYYMFSSGKKTLKGGFAELYAFVKALEMDHSMIQRGCLIHYGTKARNQEDRQRAALNDGRAPDTTQALLDHPKKRPKLGRPPNSQNINLCSGSNRLGGKNPDIFHCLVSHFTSRKTNKMIQNKNLKSILTRGSNKLFEAARNLHPESFIPGEFSSCDFFMEIALSPQSNSSKVLDILFTVQESRTFTCPRKIHQKQADHPRRERQLVCLKISRSMFEENAISFADAGLLVRRWATSGLFGTSGLQCKGCNAPAGNKSRPKKKSGILPPSNYLEEVLTISFANSKSPPHLYFHIDVTTISDEDKRLKFMGQMNWPFKLMVAGEVYTLMLRGYWGKVLRKVCGVTGVWLHNDWVNGGYAQMVDPVPGSISGAHPHTSWLIYSRAWTDKEATFVDESIQIIQQDNPKITATFQFTHMKTFLNISYNGKVTVDSLNPPLSPKKKLIRATSINYLGSKISDKSDSEELSVSSSKSSVPNHEDTSEHGASDESEDNGDAPSSDEWQHADTPTSPPSRPIKIRLWLNKTQKTQTSPPLPTGQAVKSHPSAPKKLNTNAMLPARRGRSSKVPAVDANTSLSHPKEPIKVPRDDATAPLLPTQTVTSVKRGRPRKESRNAPPNFQPAPLNDSEWERITARSAASWRSHCLAENSRYELEHDGKSNDLLLSLLKESAPTSTSHQATLTQKAPLTEEAATAQKAAATRRAFAAWKSAAAANAMPVPTNTKKVGPTSKGKVGTRRYSRTGKL</sequence>
<gene>
    <name evidence="2" type="ORF">PTTG_26900</name>
</gene>
<feature type="region of interest" description="Disordered" evidence="1">
    <location>
        <begin position="719"/>
        <end position="885"/>
    </location>
</feature>
<dbReference type="VEuPathDB" id="FungiDB:PTTG_26900"/>
<feature type="compositionally biased region" description="Basic and acidic residues" evidence="1">
    <location>
        <begin position="835"/>
        <end position="847"/>
    </location>
</feature>
<feature type="region of interest" description="Disordered" evidence="1">
    <location>
        <begin position="310"/>
        <end position="347"/>
    </location>
</feature>
<evidence type="ECO:0000256" key="1">
    <source>
        <dbReference type="SAM" id="MobiDB-lite"/>
    </source>
</evidence>
<proteinExistence type="predicted"/>
<evidence type="ECO:0000313" key="3">
    <source>
        <dbReference type="EnsemblFungi" id="PTTG_26900-t43_1-p1"/>
    </source>
</evidence>
<reference evidence="2" key="1">
    <citation type="submission" date="2009-11" db="EMBL/GenBank/DDBJ databases">
        <authorList>
            <consortium name="The Broad Institute Genome Sequencing Platform"/>
            <person name="Ward D."/>
            <person name="Feldgarden M."/>
            <person name="Earl A."/>
            <person name="Young S.K."/>
            <person name="Zeng Q."/>
            <person name="Koehrsen M."/>
            <person name="Alvarado L."/>
            <person name="Berlin A."/>
            <person name="Bochicchio J."/>
            <person name="Borenstein D."/>
            <person name="Chapman S.B."/>
            <person name="Chen Z."/>
            <person name="Engels R."/>
            <person name="Freedman E."/>
            <person name="Gellesch M."/>
            <person name="Goldberg J."/>
            <person name="Griggs A."/>
            <person name="Gujja S."/>
            <person name="Heilman E."/>
            <person name="Heiman D."/>
            <person name="Hepburn T."/>
            <person name="Howarth C."/>
            <person name="Jen D."/>
            <person name="Larson L."/>
            <person name="Lewis B."/>
            <person name="Mehta T."/>
            <person name="Park D."/>
            <person name="Pearson M."/>
            <person name="Roberts A."/>
            <person name="Saif S."/>
            <person name="Shea T."/>
            <person name="Shenoy N."/>
            <person name="Sisk P."/>
            <person name="Stolte C."/>
            <person name="Sykes S."/>
            <person name="Thomson T."/>
            <person name="Walk T."/>
            <person name="White J."/>
            <person name="Yandava C."/>
            <person name="Izard J."/>
            <person name="Baranova O.V."/>
            <person name="Blanton J.M."/>
            <person name="Tanner A.C."/>
            <person name="Dewhirst F.E."/>
            <person name="Haas B."/>
            <person name="Nusbaum C."/>
            <person name="Birren B."/>
        </authorList>
    </citation>
    <scope>NUCLEOTIDE SEQUENCE [LARGE SCALE GENOMIC DNA]</scope>
    <source>
        <strain evidence="2">1-1 BBBD Race 1</strain>
    </source>
</reference>
<organism evidence="2">
    <name type="scientific">Puccinia triticina (isolate 1-1 / race 1 (BBBD))</name>
    <name type="common">Brown leaf rust fungus</name>
    <dbReference type="NCBI Taxonomy" id="630390"/>
    <lineage>
        <taxon>Eukaryota</taxon>
        <taxon>Fungi</taxon>
        <taxon>Dikarya</taxon>
        <taxon>Basidiomycota</taxon>
        <taxon>Pucciniomycotina</taxon>
        <taxon>Pucciniomycetes</taxon>
        <taxon>Pucciniales</taxon>
        <taxon>Pucciniaceae</taxon>
        <taxon>Puccinia</taxon>
    </lineage>
</organism>
<feature type="region of interest" description="Disordered" evidence="1">
    <location>
        <begin position="969"/>
        <end position="1001"/>
    </location>
</feature>
<evidence type="ECO:0000313" key="4">
    <source>
        <dbReference type="Proteomes" id="UP000005240"/>
    </source>
</evidence>
<dbReference type="EnsemblFungi" id="PTTG_26900-t43_1">
    <property type="protein sequence ID" value="PTTG_26900-t43_1-p1"/>
    <property type="gene ID" value="PTTG_26900"/>
</dbReference>
<dbReference type="STRING" id="630390.A0A180GPL2"/>
<evidence type="ECO:0000313" key="2">
    <source>
        <dbReference type="EMBL" id="OAV94670.1"/>
    </source>
</evidence>
<dbReference type="AlphaFoldDB" id="A0A180GPL2"/>
<dbReference type="EMBL" id="ADAS02000037">
    <property type="protein sequence ID" value="OAV94670.1"/>
    <property type="molecule type" value="Genomic_DNA"/>
</dbReference>
<feature type="compositionally biased region" description="Basic residues" evidence="1">
    <location>
        <begin position="990"/>
        <end position="1001"/>
    </location>
</feature>
<reference evidence="3" key="4">
    <citation type="submission" date="2025-05" db="UniProtKB">
        <authorList>
            <consortium name="EnsemblFungi"/>
        </authorList>
    </citation>
    <scope>IDENTIFICATION</scope>
    <source>
        <strain evidence="3">isolate 1-1 / race 1 (BBBD)</strain>
    </source>
</reference>
<reference evidence="3 4" key="3">
    <citation type="journal article" date="2017" name="G3 (Bethesda)">
        <title>Comparative analysis highlights variable genome content of wheat rusts and divergence of the mating loci.</title>
        <authorList>
            <person name="Cuomo C.A."/>
            <person name="Bakkeren G."/>
            <person name="Khalil H.B."/>
            <person name="Panwar V."/>
            <person name="Joly D."/>
            <person name="Linning R."/>
            <person name="Sakthikumar S."/>
            <person name="Song X."/>
            <person name="Adiconis X."/>
            <person name="Fan L."/>
            <person name="Goldberg J.M."/>
            <person name="Levin J.Z."/>
            <person name="Young S."/>
            <person name="Zeng Q."/>
            <person name="Anikster Y."/>
            <person name="Bruce M."/>
            <person name="Wang M."/>
            <person name="Yin C."/>
            <person name="McCallum B."/>
            <person name="Szabo L.J."/>
            <person name="Hulbert S."/>
            <person name="Chen X."/>
            <person name="Fellers J.P."/>
        </authorList>
    </citation>
    <scope>NUCLEOTIDE SEQUENCE</scope>
    <source>
        <strain evidence="4">Isolate 1-1 / race 1 (BBBD)</strain>
        <strain evidence="3">isolate 1-1 / race 1 (BBBD)</strain>
    </source>
</reference>
<protein>
    <submittedName>
        <fullName evidence="2 3">Uncharacterized protein</fullName>
    </submittedName>
</protein>